<dbReference type="InterPro" id="IPR000731">
    <property type="entry name" value="SSD"/>
</dbReference>
<keyword evidence="12" id="KW-1185">Reference proteome</keyword>
<evidence type="ECO:0000256" key="3">
    <source>
        <dbReference type="ARBA" id="ARBA00022989"/>
    </source>
</evidence>
<dbReference type="Proteomes" id="UP000092461">
    <property type="component" value="Unassembled WGS sequence"/>
</dbReference>
<dbReference type="GO" id="GO:0022857">
    <property type="term" value="F:transmembrane transporter activity"/>
    <property type="evidence" value="ECO:0007669"/>
    <property type="project" value="TreeGrafter"/>
</dbReference>
<feature type="transmembrane region" description="Helical" evidence="8">
    <location>
        <begin position="1034"/>
        <end position="1057"/>
    </location>
</feature>
<organism evidence="11 12">
    <name type="scientific">Lutzomyia longipalpis</name>
    <name type="common">Sand fly</name>
    <dbReference type="NCBI Taxonomy" id="7200"/>
    <lineage>
        <taxon>Eukaryota</taxon>
        <taxon>Metazoa</taxon>
        <taxon>Ecdysozoa</taxon>
        <taxon>Arthropoda</taxon>
        <taxon>Hexapoda</taxon>
        <taxon>Insecta</taxon>
        <taxon>Pterygota</taxon>
        <taxon>Neoptera</taxon>
        <taxon>Endopterygota</taxon>
        <taxon>Diptera</taxon>
        <taxon>Nematocera</taxon>
        <taxon>Psychodoidea</taxon>
        <taxon>Psychodidae</taxon>
        <taxon>Lutzomyia</taxon>
        <taxon>Lutzomyia</taxon>
    </lineage>
</organism>
<comment type="similarity">
    <text evidence="6">Belongs to the dispatched family.</text>
</comment>
<evidence type="ECO:0000259" key="9">
    <source>
        <dbReference type="PROSITE" id="PS50156"/>
    </source>
</evidence>
<keyword evidence="3 8" id="KW-1133">Transmembrane helix</keyword>
<dbReference type="VEuPathDB" id="VectorBase:LLOJ008888"/>
<feature type="transmembrane region" description="Helical" evidence="8">
    <location>
        <begin position="1008"/>
        <end position="1027"/>
    </location>
</feature>
<accession>A0A1B0CVA3</accession>
<keyword evidence="10" id="KW-0675">Receptor</keyword>
<feature type="transmembrane region" description="Helical" evidence="8">
    <location>
        <begin position="1063"/>
        <end position="1081"/>
    </location>
</feature>
<dbReference type="InterPro" id="IPR052081">
    <property type="entry name" value="Dispatched_Hh_regulator"/>
</dbReference>
<dbReference type="InterPro" id="IPR003392">
    <property type="entry name" value="PTHD_SSD"/>
</dbReference>
<evidence type="ECO:0000256" key="1">
    <source>
        <dbReference type="ARBA" id="ARBA00004141"/>
    </source>
</evidence>
<reference evidence="11" key="3">
    <citation type="submission" date="2020-05" db="UniProtKB">
        <authorList>
            <consortium name="EnsemblMetazoa"/>
        </authorList>
    </citation>
    <scope>IDENTIFICATION</scope>
    <source>
        <strain evidence="11">Jacobina</strain>
    </source>
</reference>
<evidence type="ECO:0000256" key="8">
    <source>
        <dbReference type="SAM" id="Phobius"/>
    </source>
</evidence>
<dbReference type="EMBL" id="GITU01007020">
    <property type="protein sequence ID" value="MBC1175723.1"/>
    <property type="molecule type" value="Transcribed_RNA"/>
</dbReference>
<feature type="transmembrane region" description="Helical" evidence="8">
    <location>
        <begin position="1102"/>
        <end position="1121"/>
    </location>
</feature>
<sequence>MIWYNKLLAKKPHLILVAVAVFCVACIVVALTTRRFPDFSDPTLGFEARGTTISQRLTAWRNLLDETRPSGRLVANPLDDFQSVEIPGSRRRKIKGPREQKKRKKKKIPLPEKIKIIKNLPANGTYDLPEDYDSPDNLTLNSRHEHWDYGRNISYVSDESTKKRNKLKKDNWIKLTKMYPPPLTTDVHTTSDGFFCESPNKEYSHFVMRRINHQLNESLLERNALLAMCDLEQRIVGTNFYNDLCQRELTSQHCCRPWSIPNYVALLTNRSTCFDIEDEDVAIVRELLLQCFPYYHSLKLSNDCVHLKCNVPAECTQFNAVYNILHYLADVDFLTINRNALLAMCDLEQRIVGTNFYNDLCQRELTSQHCCRPWSIPNYVALLTNRSTCFDIEDEDVAIVRELLLQCFPYYHSLKLSNDCVHLKCNVPAECTQFNAVYNILHYLADVDFLTMNDSNVFLTTAMVFIPIARSTKSLPFFHHLMAEPLRNELIDVPAMDMGLKNALFDECLLSDGWLIGLGGIFIVVCMWMYTTSLFVTTMTIVAIAFSLGVSYFIYTLIFELSFFPFMNLLAVVVIVGIGADDAFIFIKVWRCCIVERMKSSGYNFNSTSSFSSNFSHSDTLTDLMGMTLKHAALSMLVTSITTSAAFYASFVSSITAVRCFGIFAGTAVLVNYILMVTWLPAAVSIAERLSCFPSPCGLCKTLCTYVQNLMKRLRLAAEKIEDFIILLVLRYSSIWIVLLGLIGIGSGVIVLYWPKLRLPDSPDFKLFVSSHPFEVYDSHFKEMFWFEKIYTSSESFKLPLRFVWGVEPVDKGDYLNPAARGPLYLNPTFNVSLPESQTWLLDFCRKLRNQTFYQNSTGLLVPNCFIENFYTFMMRRCLDAMAEIDRTPCCENTTRPYDAYIFDQCLPQSISSLYETPREFFIPGVAGPKFARKDKASNVSLVRALVVEFDSTQPFTMSYSEISRFVRDVEDWLKGELEAAPPGMRDGWFISELDFYDLQDTLSQGTLLAIFMAMGVALLVLLLVTLNILISFYAIVTVTLTIFTTVATLVLLGWKLNVLESVAVTTAIGLAVDFSLHYGVHYRLCPDPDRESSVRFALMRMIGPTSMAAVTTGIAGALMLPSHLLAYIQIGIFLLVVMTISWFYATFFLTSLLRVIGPQYGFGQFRYPSLRIRDTAKSGKNGQNHEGTGSRDAGQRAVSEQLLSASSSAAGDFAGSESHELDSLTSNSIIKPPTTLEYSRPINFDRAFKKKFSYPREQSPSTASAITVVLPDDIAQDAKQF</sequence>
<dbReference type="EnsemblMetazoa" id="LLOJ008888-RA">
    <property type="protein sequence ID" value="LLOJ008888-PA"/>
    <property type="gene ID" value="LLOJ008888"/>
</dbReference>
<feature type="compositionally biased region" description="Polar residues" evidence="7">
    <location>
        <begin position="1179"/>
        <end position="1188"/>
    </location>
</feature>
<dbReference type="PANTHER" id="PTHR45951">
    <property type="entry name" value="PROTEIN DISPATCHED-RELATED"/>
    <property type="match status" value="1"/>
</dbReference>
<evidence type="ECO:0000256" key="7">
    <source>
        <dbReference type="SAM" id="MobiDB-lite"/>
    </source>
</evidence>
<protein>
    <submittedName>
        <fullName evidence="10">Putative patched transmembrane receptor</fullName>
    </submittedName>
</protein>
<feature type="transmembrane region" description="Helical" evidence="8">
    <location>
        <begin position="634"/>
        <end position="655"/>
    </location>
</feature>
<dbReference type="VEuPathDB" id="VectorBase:LLONM1_010304"/>
<dbReference type="Gene3D" id="1.20.1640.10">
    <property type="entry name" value="Multidrug efflux transporter AcrB transmembrane domain"/>
    <property type="match status" value="2"/>
</dbReference>
<dbReference type="EMBL" id="AJWK01030343">
    <property type="status" value="NOT_ANNOTATED_CDS"/>
    <property type="molecule type" value="Genomic_DNA"/>
</dbReference>
<dbReference type="Pfam" id="PF02460">
    <property type="entry name" value="Patched"/>
    <property type="match status" value="1"/>
</dbReference>
<dbReference type="EMBL" id="AJWK01030344">
    <property type="status" value="NOT_ANNOTATED_CDS"/>
    <property type="molecule type" value="Genomic_DNA"/>
</dbReference>
<dbReference type="GO" id="GO:0007224">
    <property type="term" value="P:smoothened signaling pathway"/>
    <property type="evidence" value="ECO:0007669"/>
    <property type="project" value="TreeGrafter"/>
</dbReference>
<evidence type="ECO:0000256" key="2">
    <source>
        <dbReference type="ARBA" id="ARBA00022692"/>
    </source>
</evidence>
<evidence type="ECO:0000256" key="4">
    <source>
        <dbReference type="ARBA" id="ARBA00023136"/>
    </source>
</evidence>
<comment type="subcellular location">
    <subcellularLocation>
        <location evidence="1">Membrane</location>
        <topology evidence="1">Multi-pass membrane protein</topology>
    </subcellularLocation>
</comment>
<dbReference type="EMBL" id="AJWK01030346">
    <property type="status" value="NOT_ANNOTATED_CDS"/>
    <property type="molecule type" value="Genomic_DNA"/>
</dbReference>
<reference evidence="12" key="1">
    <citation type="submission" date="2012-05" db="EMBL/GenBank/DDBJ databases">
        <title>Whole Genome Assembly of Lutzomyia longipalpis.</title>
        <authorList>
            <person name="Richards S."/>
            <person name="Qu C."/>
            <person name="Dillon R."/>
            <person name="Worley K."/>
            <person name="Scherer S."/>
            <person name="Batterton M."/>
            <person name="Taylor A."/>
            <person name="Hawes A."/>
            <person name="Hernandez B."/>
            <person name="Kovar C."/>
            <person name="Mandapat C."/>
            <person name="Pham C."/>
            <person name="Qu C."/>
            <person name="Jing C."/>
            <person name="Bess C."/>
            <person name="Bandaranaike D."/>
            <person name="Ngo D."/>
            <person name="Ongeri F."/>
            <person name="Arias F."/>
            <person name="Lara F."/>
            <person name="Weissenberger G."/>
            <person name="Kamau G."/>
            <person name="Han H."/>
            <person name="Shen H."/>
            <person name="Dinh H."/>
            <person name="Khalil I."/>
            <person name="Jones J."/>
            <person name="Shafer J."/>
            <person name="Jayaseelan J."/>
            <person name="Quiroz J."/>
            <person name="Blankenburg K."/>
            <person name="Nguyen L."/>
            <person name="Jackson L."/>
            <person name="Francisco L."/>
            <person name="Tang L.-Y."/>
            <person name="Pu L.-L."/>
            <person name="Perales L."/>
            <person name="Lorensuhewa L."/>
            <person name="Munidasa M."/>
            <person name="Coyle M."/>
            <person name="Taylor M."/>
            <person name="Puazo M."/>
            <person name="Firestine M."/>
            <person name="Scheel M."/>
            <person name="Javaid M."/>
            <person name="Wang M."/>
            <person name="Li M."/>
            <person name="Tabassum N."/>
            <person name="Saada N."/>
            <person name="Osuji N."/>
            <person name="Aqrawi P."/>
            <person name="Fu Q."/>
            <person name="Thornton R."/>
            <person name="Raj R."/>
            <person name="Goodspeed R."/>
            <person name="Mata R."/>
            <person name="Najjar R."/>
            <person name="Gubbala S."/>
            <person name="Lee S."/>
            <person name="Denson S."/>
            <person name="Patil S."/>
            <person name="Macmil S."/>
            <person name="Qi S."/>
            <person name="Matskevitch T."/>
            <person name="Palculict T."/>
            <person name="Mathew T."/>
            <person name="Vee V."/>
            <person name="Velamala V."/>
            <person name="Korchina V."/>
            <person name="Cai W."/>
            <person name="Liu W."/>
            <person name="Dai W."/>
            <person name="Zou X."/>
            <person name="Zhu Y."/>
            <person name="Zhang Y."/>
            <person name="Wu Y.-Q."/>
            <person name="Xin Y."/>
            <person name="Nazarath L."/>
            <person name="Kovar C."/>
            <person name="Han Y."/>
            <person name="Muzny D."/>
            <person name="Gibbs R."/>
        </authorList>
    </citation>
    <scope>NUCLEOTIDE SEQUENCE [LARGE SCALE GENOMIC DNA]</scope>
    <source>
        <strain evidence="12">Jacobina</strain>
    </source>
</reference>
<keyword evidence="4 8" id="KW-0472">Membrane</keyword>
<feature type="transmembrane region" description="Helical" evidence="8">
    <location>
        <begin position="1127"/>
        <end position="1150"/>
    </location>
</feature>
<evidence type="ECO:0000313" key="11">
    <source>
        <dbReference type="EnsemblMetazoa" id="LLOJ008888-PA"/>
    </source>
</evidence>
<dbReference type="EMBL" id="AJWK01030345">
    <property type="status" value="NOT_ANNOTATED_CDS"/>
    <property type="molecule type" value="Genomic_DNA"/>
</dbReference>
<keyword evidence="2 8" id="KW-0812">Transmembrane</keyword>
<name>A0A1B0CVA3_LUTLO</name>
<proteinExistence type="inferred from homology"/>
<dbReference type="SUPFAM" id="SSF82866">
    <property type="entry name" value="Multidrug efflux transporter AcrB transmembrane domain"/>
    <property type="match status" value="2"/>
</dbReference>
<feature type="transmembrane region" description="Helical" evidence="8">
    <location>
        <begin position="724"/>
        <end position="754"/>
    </location>
</feature>
<reference evidence="10" key="2">
    <citation type="journal article" date="2020" name="BMC">
        <title>Leishmania infection induces a limited differential gene expression in the sand fly midgut.</title>
        <authorList>
            <person name="Coutinho-Abreu I.V."/>
            <person name="Serafim T.D."/>
            <person name="Meneses C."/>
            <person name="Kamhawi S."/>
            <person name="Oliveira F."/>
            <person name="Valenzuela J.G."/>
        </authorList>
    </citation>
    <scope>NUCLEOTIDE SEQUENCE</scope>
    <source>
        <strain evidence="10">Jacobina</strain>
        <tissue evidence="10">Midgut</tissue>
    </source>
</reference>
<dbReference type="PANTHER" id="PTHR45951:SF3">
    <property type="entry name" value="PROTEIN DISPATCHED"/>
    <property type="match status" value="1"/>
</dbReference>
<dbReference type="GO" id="GO:0016020">
    <property type="term" value="C:membrane"/>
    <property type="evidence" value="ECO:0007669"/>
    <property type="project" value="UniProtKB-SubCell"/>
</dbReference>
<feature type="region of interest" description="Disordered" evidence="7">
    <location>
        <begin position="1177"/>
        <end position="1197"/>
    </location>
</feature>
<dbReference type="EMBL" id="AJWK01030347">
    <property type="status" value="NOT_ANNOTATED_CDS"/>
    <property type="molecule type" value="Genomic_DNA"/>
</dbReference>
<feature type="transmembrane region" description="Helical" evidence="8">
    <location>
        <begin position="661"/>
        <end position="680"/>
    </location>
</feature>
<evidence type="ECO:0000256" key="6">
    <source>
        <dbReference type="ARBA" id="ARBA00038046"/>
    </source>
</evidence>
<evidence type="ECO:0000313" key="10">
    <source>
        <dbReference type="EMBL" id="MBC1175723.1"/>
    </source>
</evidence>
<evidence type="ECO:0000256" key="5">
    <source>
        <dbReference type="ARBA" id="ARBA00023180"/>
    </source>
</evidence>
<dbReference type="PROSITE" id="PS50156">
    <property type="entry name" value="SSD"/>
    <property type="match status" value="1"/>
</dbReference>
<feature type="domain" description="SSD" evidence="9">
    <location>
        <begin position="533"/>
        <end position="686"/>
    </location>
</feature>
<feature type="region of interest" description="Disordered" evidence="7">
    <location>
        <begin position="89"/>
        <end position="108"/>
    </location>
</feature>
<evidence type="ECO:0000313" key="12">
    <source>
        <dbReference type="Proteomes" id="UP000092461"/>
    </source>
</evidence>
<keyword evidence="5" id="KW-0325">Glycoprotein</keyword>